<evidence type="ECO:0000256" key="1">
    <source>
        <dbReference type="ARBA" id="ARBA00022553"/>
    </source>
</evidence>
<dbReference type="InterPro" id="IPR001789">
    <property type="entry name" value="Sig_transdc_resp-reg_receiver"/>
</dbReference>
<dbReference type="GO" id="GO:0000976">
    <property type="term" value="F:transcription cis-regulatory region binding"/>
    <property type="evidence" value="ECO:0007669"/>
    <property type="project" value="TreeGrafter"/>
</dbReference>
<dbReference type="EMBL" id="CP000473">
    <property type="protein sequence ID" value="ABJ87808.1"/>
    <property type="molecule type" value="Genomic_DNA"/>
</dbReference>
<dbReference type="KEGG" id="sus:Acid_6895"/>
<evidence type="ECO:0000256" key="5">
    <source>
        <dbReference type="ARBA" id="ARBA00023163"/>
    </source>
</evidence>
<evidence type="ECO:0000259" key="9">
    <source>
        <dbReference type="PROSITE" id="PS51755"/>
    </source>
</evidence>
<dbReference type="GO" id="GO:0005829">
    <property type="term" value="C:cytosol"/>
    <property type="evidence" value="ECO:0007669"/>
    <property type="project" value="TreeGrafter"/>
</dbReference>
<dbReference type="Pfam" id="PF00486">
    <property type="entry name" value="Trans_reg_C"/>
    <property type="match status" value="1"/>
</dbReference>
<dbReference type="PANTHER" id="PTHR48111">
    <property type="entry name" value="REGULATOR OF RPOS"/>
    <property type="match status" value="1"/>
</dbReference>
<evidence type="ECO:0000256" key="3">
    <source>
        <dbReference type="ARBA" id="ARBA00023015"/>
    </source>
</evidence>
<name>Q01RB2_SOLUE</name>
<sequence precursor="true">MLRHSSETAAILVSIEMRILIVEDDRKLARQLKKGVDESGHASILAFDGREGLEAAQGNEFDVIVLDVMLPKLDGISVLRQLRQTRIGTPILLLTALDTPDDISTGLDAGADDYLTKPFSFKVLLARLRALSRRRQADRQTLLRIADLALDPATHDVKRAGAMVSLSKTEFVILEILMRSSGRVITRTRLIDAVWGHERDVQSNTLDVFIRQLRTKIEPAGTTKLLHTVRGIGYTLREEEPG</sequence>
<proteinExistence type="predicted"/>
<dbReference type="GO" id="GO:0006355">
    <property type="term" value="P:regulation of DNA-templated transcription"/>
    <property type="evidence" value="ECO:0007669"/>
    <property type="project" value="InterPro"/>
</dbReference>
<dbReference type="HOGENOM" id="CLU_000445_30_1_0"/>
<dbReference type="PROSITE" id="PS51755">
    <property type="entry name" value="OMPR_PHOB"/>
    <property type="match status" value="1"/>
</dbReference>
<evidence type="ECO:0000256" key="7">
    <source>
        <dbReference type="PROSITE-ProRule" id="PRU01091"/>
    </source>
</evidence>
<dbReference type="Gene3D" id="6.10.250.690">
    <property type="match status" value="1"/>
</dbReference>
<dbReference type="SMART" id="SM00448">
    <property type="entry name" value="REC"/>
    <property type="match status" value="1"/>
</dbReference>
<dbReference type="PROSITE" id="PS50110">
    <property type="entry name" value="RESPONSE_REGULATORY"/>
    <property type="match status" value="1"/>
</dbReference>
<dbReference type="CDD" id="cd19935">
    <property type="entry name" value="REC_OmpR_CusR-like"/>
    <property type="match status" value="1"/>
</dbReference>
<evidence type="ECO:0000313" key="10">
    <source>
        <dbReference type="EMBL" id="ABJ87808.1"/>
    </source>
</evidence>
<evidence type="ECO:0000256" key="4">
    <source>
        <dbReference type="ARBA" id="ARBA00023125"/>
    </source>
</evidence>
<dbReference type="AlphaFoldDB" id="Q01RB2"/>
<organism evidence="10">
    <name type="scientific">Solibacter usitatus (strain Ellin6076)</name>
    <dbReference type="NCBI Taxonomy" id="234267"/>
    <lineage>
        <taxon>Bacteria</taxon>
        <taxon>Pseudomonadati</taxon>
        <taxon>Acidobacteriota</taxon>
        <taxon>Terriglobia</taxon>
        <taxon>Bryobacterales</taxon>
        <taxon>Solibacteraceae</taxon>
        <taxon>Candidatus Solibacter</taxon>
    </lineage>
</organism>
<dbReference type="InterPro" id="IPR036388">
    <property type="entry name" value="WH-like_DNA-bd_sf"/>
</dbReference>
<evidence type="ECO:0000256" key="2">
    <source>
        <dbReference type="ARBA" id="ARBA00023012"/>
    </source>
</evidence>
<dbReference type="SUPFAM" id="SSF52172">
    <property type="entry name" value="CheY-like"/>
    <property type="match status" value="1"/>
</dbReference>
<keyword evidence="3" id="KW-0805">Transcription regulation</keyword>
<feature type="DNA-binding region" description="OmpR/PhoB-type" evidence="7">
    <location>
        <begin position="140"/>
        <end position="238"/>
    </location>
</feature>
<feature type="domain" description="Response regulatory" evidence="8">
    <location>
        <begin position="18"/>
        <end position="132"/>
    </location>
</feature>
<dbReference type="GO" id="GO:0032993">
    <property type="term" value="C:protein-DNA complex"/>
    <property type="evidence" value="ECO:0007669"/>
    <property type="project" value="TreeGrafter"/>
</dbReference>
<accession>Q01RB2</accession>
<keyword evidence="1 6" id="KW-0597">Phosphoprotein</keyword>
<dbReference type="InterPro" id="IPR039420">
    <property type="entry name" value="WalR-like"/>
</dbReference>
<dbReference type="STRING" id="234267.Acid_6895"/>
<dbReference type="InterPro" id="IPR011006">
    <property type="entry name" value="CheY-like_superfamily"/>
</dbReference>
<feature type="domain" description="OmpR/PhoB-type" evidence="9">
    <location>
        <begin position="140"/>
        <end position="238"/>
    </location>
</feature>
<feature type="modified residue" description="4-aspartylphosphate" evidence="6">
    <location>
        <position position="67"/>
    </location>
</feature>
<dbReference type="eggNOG" id="COG0745">
    <property type="taxonomic scope" value="Bacteria"/>
</dbReference>
<keyword evidence="5" id="KW-0804">Transcription</keyword>
<dbReference type="Pfam" id="PF00072">
    <property type="entry name" value="Response_reg"/>
    <property type="match status" value="1"/>
</dbReference>
<dbReference type="FunFam" id="1.10.10.10:FF:000005">
    <property type="entry name" value="Two-component system response regulator"/>
    <property type="match status" value="1"/>
</dbReference>
<dbReference type="InterPro" id="IPR001867">
    <property type="entry name" value="OmpR/PhoB-type_DNA-bd"/>
</dbReference>
<reference evidence="10" key="1">
    <citation type="submission" date="2006-10" db="EMBL/GenBank/DDBJ databases">
        <title>Complete sequence of Solibacter usitatus Ellin6076.</title>
        <authorList>
            <consortium name="US DOE Joint Genome Institute"/>
            <person name="Copeland A."/>
            <person name="Lucas S."/>
            <person name="Lapidus A."/>
            <person name="Barry K."/>
            <person name="Detter J.C."/>
            <person name="Glavina del Rio T."/>
            <person name="Hammon N."/>
            <person name="Israni S."/>
            <person name="Dalin E."/>
            <person name="Tice H."/>
            <person name="Pitluck S."/>
            <person name="Thompson L.S."/>
            <person name="Brettin T."/>
            <person name="Bruce D."/>
            <person name="Han C."/>
            <person name="Tapia R."/>
            <person name="Gilna P."/>
            <person name="Schmutz J."/>
            <person name="Larimer F."/>
            <person name="Land M."/>
            <person name="Hauser L."/>
            <person name="Kyrpides N."/>
            <person name="Mikhailova N."/>
            <person name="Janssen P.H."/>
            <person name="Kuske C.R."/>
            <person name="Richardson P."/>
        </authorList>
    </citation>
    <scope>NUCLEOTIDE SEQUENCE</scope>
    <source>
        <strain evidence="10">Ellin6076</strain>
    </source>
</reference>
<keyword evidence="4 7" id="KW-0238">DNA-binding</keyword>
<dbReference type="InParanoid" id="Q01RB2"/>
<dbReference type="CDD" id="cd00383">
    <property type="entry name" value="trans_reg_C"/>
    <property type="match status" value="1"/>
</dbReference>
<evidence type="ECO:0000259" key="8">
    <source>
        <dbReference type="PROSITE" id="PS50110"/>
    </source>
</evidence>
<protein>
    <submittedName>
        <fullName evidence="10">Two component transcriptional regulator, winged helix family</fullName>
    </submittedName>
</protein>
<dbReference type="Gene3D" id="1.10.10.10">
    <property type="entry name" value="Winged helix-like DNA-binding domain superfamily/Winged helix DNA-binding domain"/>
    <property type="match status" value="1"/>
</dbReference>
<dbReference type="PANTHER" id="PTHR48111:SF22">
    <property type="entry name" value="REGULATOR OF RPOS"/>
    <property type="match status" value="1"/>
</dbReference>
<dbReference type="Gene3D" id="3.40.50.2300">
    <property type="match status" value="1"/>
</dbReference>
<dbReference type="GO" id="GO:0000156">
    <property type="term" value="F:phosphorelay response regulator activity"/>
    <property type="evidence" value="ECO:0007669"/>
    <property type="project" value="TreeGrafter"/>
</dbReference>
<evidence type="ECO:0000256" key="6">
    <source>
        <dbReference type="PROSITE-ProRule" id="PRU00169"/>
    </source>
</evidence>
<keyword evidence="2" id="KW-0902">Two-component regulatory system</keyword>
<dbReference type="FunFam" id="3.40.50.2300:FF:000002">
    <property type="entry name" value="DNA-binding response regulator PhoP"/>
    <property type="match status" value="1"/>
</dbReference>
<dbReference type="SMART" id="SM00862">
    <property type="entry name" value="Trans_reg_C"/>
    <property type="match status" value="1"/>
</dbReference>
<gene>
    <name evidence="10" type="ordered locus">Acid_6895</name>
</gene>